<sequence>MTYSSASYNYIGKGIGFPVGVNIQGNLQTSSEIRNIEESIRIILGTKLGERVYRPNFGCSLNELTFAPMNTTTLLQIRIAVQIALETWEPRIVIDKIDTETDYNQDKVNIIINYHPLDSYDSRSLVYPFYLNT</sequence>
<evidence type="ECO:0000313" key="2">
    <source>
        <dbReference type="EMBL" id="ACK70161.1"/>
    </source>
</evidence>
<dbReference type="SUPFAM" id="SSF160719">
    <property type="entry name" value="gpW/gp25-like"/>
    <property type="match status" value="1"/>
</dbReference>
<reference evidence="3" key="1">
    <citation type="journal article" date="2011" name="MBio">
        <title>Novel metabolic attributes of the genus Cyanothece, comprising a group of unicellular nitrogen-fixing Cyanobacteria.</title>
        <authorList>
            <person name="Bandyopadhyay A."/>
            <person name="Elvitigala T."/>
            <person name="Welsh E."/>
            <person name="Stockel J."/>
            <person name="Liberton M."/>
            <person name="Min H."/>
            <person name="Sherman L.A."/>
            <person name="Pakrasi H.B."/>
        </authorList>
    </citation>
    <scope>NUCLEOTIDE SEQUENCE [LARGE SCALE GENOMIC DNA]</scope>
    <source>
        <strain evidence="3">PCC 7424</strain>
    </source>
</reference>
<dbReference type="InterPro" id="IPR007048">
    <property type="entry name" value="IraD/Gp25-like"/>
</dbReference>
<dbReference type="STRING" id="65393.PCC7424_1726"/>
<feature type="domain" description="IraD/Gp25-like" evidence="1">
    <location>
        <begin position="33"/>
        <end position="114"/>
    </location>
</feature>
<evidence type="ECO:0000259" key="1">
    <source>
        <dbReference type="Pfam" id="PF04965"/>
    </source>
</evidence>
<proteinExistence type="predicted"/>
<dbReference type="EMBL" id="CP001291">
    <property type="protein sequence ID" value="ACK70161.1"/>
    <property type="molecule type" value="Genomic_DNA"/>
</dbReference>
<name>B7KB51_GLOC7</name>
<dbReference type="OrthoDB" id="9802846at2"/>
<dbReference type="eggNOG" id="COG3628">
    <property type="taxonomic scope" value="Bacteria"/>
</dbReference>
<evidence type="ECO:0000313" key="3">
    <source>
        <dbReference type="Proteomes" id="UP000002384"/>
    </source>
</evidence>
<dbReference type="Proteomes" id="UP000002384">
    <property type="component" value="Chromosome"/>
</dbReference>
<gene>
    <name evidence="2" type="ordered locus">PCC7424_1726</name>
</gene>
<protein>
    <submittedName>
        <fullName evidence="2">GPW/gp25 family protein</fullName>
    </submittedName>
</protein>
<dbReference type="Pfam" id="PF04965">
    <property type="entry name" value="GPW_gp25"/>
    <property type="match status" value="1"/>
</dbReference>
<dbReference type="KEGG" id="cyc:PCC7424_1726"/>
<accession>B7KB51</accession>
<organism evidence="2 3">
    <name type="scientific">Gloeothece citriformis (strain PCC 7424)</name>
    <name type="common">Cyanothece sp. (strain PCC 7424)</name>
    <dbReference type="NCBI Taxonomy" id="65393"/>
    <lineage>
        <taxon>Bacteria</taxon>
        <taxon>Bacillati</taxon>
        <taxon>Cyanobacteriota</taxon>
        <taxon>Cyanophyceae</taxon>
        <taxon>Oscillatoriophycideae</taxon>
        <taxon>Chroococcales</taxon>
        <taxon>Aphanothecaceae</taxon>
        <taxon>Gloeothece</taxon>
        <taxon>Gloeothece citriformis</taxon>
    </lineage>
</organism>
<dbReference type="HOGENOM" id="CLU_133204_0_1_3"/>
<keyword evidence="3" id="KW-1185">Reference proteome</keyword>
<dbReference type="AlphaFoldDB" id="B7KB51"/>
<dbReference type="Gene3D" id="3.10.450.40">
    <property type="match status" value="1"/>
</dbReference>